<gene>
    <name evidence="3" type="ORF">G9C98_005306</name>
</gene>
<evidence type="ECO:0008006" key="5">
    <source>
        <dbReference type="Google" id="ProtNLM"/>
    </source>
</evidence>
<dbReference type="Pfam" id="PF05193">
    <property type="entry name" value="Peptidase_M16_C"/>
    <property type="match status" value="1"/>
</dbReference>
<evidence type="ECO:0000259" key="2">
    <source>
        <dbReference type="Pfam" id="PF05193"/>
    </source>
</evidence>
<evidence type="ECO:0000313" key="4">
    <source>
        <dbReference type="Proteomes" id="UP000729913"/>
    </source>
</evidence>
<dbReference type="Proteomes" id="UP000729913">
    <property type="component" value="Unassembled WGS sequence"/>
</dbReference>
<sequence length="941" mass="106203">MAPVDNSPTNNMGGFELVCSSKANDTIPVHKYKSTKTGITVCIGEVDGPIVGGNFCLATQAFDDDGLPHTLEHLIFLGSEDYPYKGVLDLLGNRCLASGTNAWTDRDHTNYTMTTVGSEGFLTLMPIYLDHILFSNLTVKVHYISGEGEDRGVVYCEMQSTENTGRTLSNTELTRAMYPGKCGYKSVTGGIMQNLRESTNNKKVKEFHRQFYRPENLTIIITGQIQHAEVFKALRPLEEKILSKGSRGPFERPWHEPIPAFTESVVNDILYPCDDEDNGIVSVGWRGPSGISEVYELTACSLLLKYLTDNSVSPIQKEFVEIDDPYCCNVDYYLTENSESMLQLSFSGVPIPKIPLVKNHLTKVLGDILQSNHVDGGIDMPRMATVIHRHQLETLSSLENMPHDAITYMLIGDALYGRDISDLEQRLNIIEDLKKLGKEPASFWINLLKKYLIDAPSAVINAMPSIAKQKEMDEQEKKRIAKRIEQLGKEGLEEKEKAYLEAVKQNDAPIPDQVLSSVPVPGTDSINFHHIRSYSTGGGDQHPRLDVNKLSLFTYLDHVNTNFAYLFVIMDTLKVPKEARPYMPLILEAIRECPINREGELVPYEDVVAELEADTIAVSLRMGFESPSRFTCGAYSHSVNLMLQLELSKYPKGVQWIKELLYDTKFTPERLKIISSKLLNEITQCKKAGNKITRDLMRGLIYSKESNHFNSSLLRQQQFLTKLATRLATPEGQAEVVAEIEAVMKILTAKDNMVLYMATNVDKLSAQVTELYKPWWTFFNFDNFDTFDKNKLNVTPDWKLMNPRKEIPLEGCVLGLGCSTLIAENSWERLLYDSAKSSLIFEIVKREKSVGDAVSQSLLSYFKNAFHDYNRSMVQKIYTVSIKDLNRVANKYIKPLFDSKQCKTTIVCTPSKVAEIANAFKGFNQNLKVFNTLESSYLNEW</sequence>
<reference evidence="3" key="1">
    <citation type="submission" date="2020-03" db="EMBL/GenBank/DDBJ databases">
        <authorList>
            <person name="Chebbi M.A."/>
            <person name="Drezen J.M."/>
        </authorList>
    </citation>
    <scope>NUCLEOTIDE SEQUENCE</scope>
    <source>
        <tissue evidence="3">Whole body</tissue>
    </source>
</reference>
<accession>A0A8J5R0P7</accession>
<evidence type="ECO:0000313" key="3">
    <source>
        <dbReference type="EMBL" id="KAG8042671.1"/>
    </source>
</evidence>
<evidence type="ECO:0000259" key="1">
    <source>
        <dbReference type="Pfam" id="PF00675"/>
    </source>
</evidence>
<dbReference type="Pfam" id="PF00675">
    <property type="entry name" value="Peptidase_M16"/>
    <property type="match status" value="1"/>
</dbReference>
<dbReference type="FunFam" id="3.30.830.10:FF:000031">
    <property type="entry name" value="Putative zinc metalloprotease"/>
    <property type="match status" value="1"/>
</dbReference>
<dbReference type="InterPro" id="IPR007863">
    <property type="entry name" value="Peptidase_M16_C"/>
</dbReference>
<proteinExistence type="predicted"/>
<comment type="caution">
    <text evidence="3">The sequence shown here is derived from an EMBL/GenBank/DDBJ whole genome shotgun (WGS) entry which is preliminary data.</text>
</comment>
<dbReference type="AlphaFoldDB" id="A0A8J5R0P7"/>
<dbReference type="OrthoDB" id="4953at2759"/>
<keyword evidence="4" id="KW-1185">Reference proteome</keyword>
<dbReference type="EMBL" id="JAAOIC020000002">
    <property type="protein sequence ID" value="KAG8042671.1"/>
    <property type="molecule type" value="Genomic_DNA"/>
</dbReference>
<organism evidence="3 4">
    <name type="scientific">Cotesia typhae</name>
    <dbReference type="NCBI Taxonomy" id="2053667"/>
    <lineage>
        <taxon>Eukaryota</taxon>
        <taxon>Metazoa</taxon>
        <taxon>Ecdysozoa</taxon>
        <taxon>Arthropoda</taxon>
        <taxon>Hexapoda</taxon>
        <taxon>Insecta</taxon>
        <taxon>Pterygota</taxon>
        <taxon>Neoptera</taxon>
        <taxon>Endopterygota</taxon>
        <taxon>Hymenoptera</taxon>
        <taxon>Apocrita</taxon>
        <taxon>Ichneumonoidea</taxon>
        <taxon>Braconidae</taxon>
        <taxon>Microgastrinae</taxon>
        <taxon>Cotesia</taxon>
    </lineage>
</organism>
<reference evidence="3" key="2">
    <citation type="submission" date="2021-04" db="EMBL/GenBank/DDBJ databases">
        <title>Genome-wide patterns of bracovirus chromosomal integration into multiple host tissues during parasitism.</title>
        <authorList>
            <person name="Chebbi M.A.C."/>
        </authorList>
    </citation>
    <scope>NUCLEOTIDE SEQUENCE</scope>
    <source>
        <tissue evidence="3">Whole body</tissue>
    </source>
</reference>
<feature type="domain" description="Peptidase M16 N-terminal" evidence="1">
    <location>
        <begin position="65"/>
        <end position="131"/>
    </location>
</feature>
<dbReference type="PANTHER" id="PTHR43016:SF16">
    <property type="entry name" value="METALLOPROTEASE, PUTATIVE (AFU_ORTHOLOGUE AFUA_4G07610)-RELATED"/>
    <property type="match status" value="1"/>
</dbReference>
<feature type="domain" description="Peptidase M16 C-terminal" evidence="2">
    <location>
        <begin position="202"/>
        <end position="365"/>
    </location>
</feature>
<name>A0A8J5R0P7_9HYME</name>
<dbReference type="FunFam" id="3.30.830.10:FF:000015">
    <property type="entry name" value="Putative zinc metalloprotease"/>
    <property type="match status" value="1"/>
</dbReference>
<protein>
    <recommendedName>
        <fullName evidence="5">Presequence protease, mitochondrial</fullName>
    </recommendedName>
</protein>
<dbReference type="PANTHER" id="PTHR43016">
    <property type="entry name" value="PRESEQUENCE PROTEASE"/>
    <property type="match status" value="1"/>
</dbReference>
<dbReference type="InterPro" id="IPR011765">
    <property type="entry name" value="Pept_M16_N"/>
</dbReference>